<protein>
    <recommendedName>
        <fullName evidence="3">Lipoyl-binding domain-containing protein</fullName>
    </recommendedName>
</protein>
<gene>
    <name evidence="1" type="ORF">HGRIS_007832</name>
</gene>
<accession>A0ABR3J618</accession>
<keyword evidence="2" id="KW-1185">Reference proteome</keyword>
<evidence type="ECO:0000313" key="1">
    <source>
        <dbReference type="EMBL" id="KAL0951094.1"/>
    </source>
</evidence>
<dbReference type="InterPro" id="IPR011053">
    <property type="entry name" value="Single_hybrid_motif"/>
</dbReference>
<dbReference type="PANTHER" id="PTHR11715">
    <property type="entry name" value="GLYCINE CLEAVAGE SYSTEM H PROTEIN"/>
    <property type="match status" value="1"/>
</dbReference>
<dbReference type="InterPro" id="IPR002930">
    <property type="entry name" value="GCV_H"/>
</dbReference>
<dbReference type="Pfam" id="PF01597">
    <property type="entry name" value="GCV_H"/>
    <property type="match status" value="1"/>
</dbReference>
<dbReference type="Proteomes" id="UP001556367">
    <property type="component" value="Unassembled WGS sequence"/>
</dbReference>
<evidence type="ECO:0000313" key="2">
    <source>
        <dbReference type="Proteomes" id="UP001556367"/>
    </source>
</evidence>
<dbReference type="EMBL" id="JASNQZ010000011">
    <property type="protein sequence ID" value="KAL0951094.1"/>
    <property type="molecule type" value="Genomic_DNA"/>
</dbReference>
<dbReference type="PANTHER" id="PTHR11715:SF3">
    <property type="entry name" value="GLYCINE CLEAVAGE SYSTEM H PROTEIN-RELATED"/>
    <property type="match status" value="1"/>
</dbReference>
<reference evidence="2" key="1">
    <citation type="submission" date="2024-06" db="EMBL/GenBank/DDBJ databases">
        <title>Multi-omics analyses provide insights into the biosynthesis of the anticancer antibiotic pleurotin in Hohenbuehelia grisea.</title>
        <authorList>
            <person name="Weaver J.A."/>
            <person name="Alberti F."/>
        </authorList>
    </citation>
    <scope>NUCLEOTIDE SEQUENCE [LARGE SCALE GENOMIC DNA]</scope>
    <source>
        <strain evidence="2">T-177</strain>
    </source>
</reference>
<proteinExistence type="predicted"/>
<dbReference type="SUPFAM" id="SSF51230">
    <property type="entry name" value="Single hybrid motif"/>
    <property type="match status" value="1"/>
</dbReference>
<dbReference type="InterPro" id="IPR033753">
    <property type="entry name" value="GCV_H/Fam206"/>
</dbReference>
<comment type="caution">
    <text evidence="1">The sequence shown here is derived from an EMBL/GenBank/DDBJ whole genome shotgun (WGS) entry which is preliminary data.</text>
</comment>
<dbReference type="CDD" id="cd06848">
    <property type="entry name" value="GCS_H"/>
    <property type="match status" value="1"/>
</dbReference>
<evidence type="ECO:0008006" key="3">
    <source>
        <dbReference type="Google" id="ProtNLM"/>
    </source>
</evidence>
<organism evidence="1 2">
    <name type="scientific">Hohenbuehelia grisea</name>
    <dbReference type="NCBI Taxonomy" id="104357"/>
    <lineage>
        <taxon>Eukaryota</taxon>
        <taxon>Fungi</taxon>
        <taxon>Dikarya</taxon>
        <taxon>Basidiomycota</taxon>
        <taxon>Agaricomycotina</taxon>
        <taxon>Agaricomycetes</taxon>
        <taxon>Agaricomycetidae</taxon>
        <taxon>Agaricales</taxon>
        <taxon>Pleurotineae</taxon>
        <taxon>Pleurotaceae</taxon>
        <taxon>Hohenbuehelia</taxon>
    </lineage>
</organism>
<dbReference type="Gene3D" id="2.40.50.100">
    <property type="match status" value="1"/>
</dbReference>
<name>A0ABR3J618_9AGAR</name>
<sequence length="133" mass="14682">MQSITRQLARSRPSLLVRKTAAVSRPMQFLPSRSIVITKYTKDHERVVFDDATGTGIVSLTDHAQAALGDVVFVELPAVGTEVSKGDQIGAVESVKAASDIVRCLFLYHCYLYSNLDSSMHQSPERLRRSTKS</sequence>